<dbReference type="EMBL" id="JANPWB010000002">
    <property type="protein sequence ID" value="KAJ1210511.1"/>
    <property type="molecule type" value="Genomic_DNA"/>
</dbReference>
<evidence type="ECO:0000313" key="2">
    <source>
        <dbReference type="EMBL" id="KAJ1210511.1"/>
    </source>
</evidence>
<gene>
    <name evidence="2" type="ORF">NDU88_005875</name>
</gene>
<keyword evidence="3" id="KW-1185">Reference proteome</keyword>
<accession>A0AAV7WD33</accession>
<feature type="compositionally biased region" description="Polar residues" evidence="1">
    <location>
        <begin position="41"/>
        <end position="52"/>
    </location>
</feature>
<evidence type="ECO:0000313" key="3">
    <source>
        <dbReference type="Proteomes" id="UP001066276"/>
    </source>
</evidence>
<evidence type="ECO:0000256" key="1">
    <source>
        <dbReference type="SAM" id="MobiDB-lite"/>
    </source>
</evidence>
<name>A0AAV7WD33_PLEWA</name>
<feature type="region of interest" description="Disordered" evidence="1">
    <location>
        <begin position="18"/>
        <end position="53"/>
    </location>
</feature>
<organism evidence="2 3">
    <name type="scientific">Pleurodeles waltl</name>
    <name type="common">Iberian ribbed newt</name>
    <dbReference type="NCBI Taxonomy" id="8319"/>
    <lineage>
        <taxon>Eukaryota</taxon>
        <taxon>Metazoa</taxon>
        <taxon>Chordata</taxon>
        <taxon>Craniata</taxon>
        <taxon>Vertebrata</taxon>
        <taxon>Euteleostomi</taxon>
        <taxon>Amphibia</taxon>
        <taxon>Batrachia</taxon>
        <taxon>Caudata</taxon>
        <taxon>Salamandroidea</taxon>
        <taxon>Salamandridae</taxon>
        <taxon>Pleurodelinae</taxon>
        <taxon>Pleurodeles</taxon>
    </lineage>
</organism>
<dbReference type="Proteomes" id="UP001066276">
    <property type="component" value="Chromosome 1_2"/>
</dbReference>
<comment type="caution">
    <text evidence="2">The sequence shown here is derived from an EMBL/GenBank/DDBJ whole genome shotgun (WGS) entry which is preliminary data.</text>
</comment>
<dbReference type="AlphaFoldDB" id="A0AAV7WD33"/>
<reference evidence="2" key="1">
    <citation type="journal article" date="2022" name="bioRxiv">
        <title>Sequencing and chromosome-scale assembly of the giantPleurodeles waltlgenome.</title>
        <authorList>
            <person name="Brown T."/>
            <person name="Elewa A."/>
            <person name="Iarovenko S."/>
            <person name="Subramanian E."/>
            <person name="Araus A.J."/>
            <person name="Petzold A."/>
            <person name="Susuki M."/>
            <person name="Suzuki K.-i.T."/>
            <person name="Hayashi T."/>
            <person name="Toyoda A."/>
            <person name="Oliveira C."/>
            <person name="Osipova E."/>
            <person name="Leigh N.D."/>
            <person name="Simon A."/>
            <person name="Yun M.H."/>
        </authorList>
    </citation>
    <scope>NUCLEOTIDE SEQUENCE</scope>
    <source>
        <strain evidence="2">20211129_DDA</strain>
        <tissue evidence="2">Liver</tissue>
    </source>
</reference>
<proteinExistence type="predicted"/>
<sequence>MPVCCFLWAHGSENRSPLNAAAADSETVGGGDRDPEAGAVTSATGRARSTQAKIHADSDKAGHLLDWLLHIADSPSSIVRICILPTEFALQQCQINVGS</sequence>
<protein>
    <submittedName>
        <fullName evidence="2">Uncharacterized protein</fullName>
    </submittedName>
</protein>